<evidence type="ECO:0000256" key="3">
    <source>
        <dbReference type="ARBA" id="ARBA00011738"/>
    </source>
</evidence>
<keyword evidence="5" id="KW-0808">Transferase</keyword>
<dbReference type="EMBL" id="PJNE01000001">
    <property type="protein sequence ID" value="PKW27991.1"/>
    <property type="molecule type" value="Genomic_DNA"/>
</dbReference>
<comment type="similarity">
    <text evidence="2">Belongs to the class-I pyridoxal-phosphate-dependent aminotransferase family.</text>
</comment>
<comment type="subunit">
    <text evidence="3">Homodimer.</text>
</comment>
<keyword evidence="9" id="KW-1185">Reference proteome</keyword>
<dbReference type="Gene3D" id="3.90.1150.10">
    <property type="entry name" value="Aspartate Aminotransferase, domain 1"/>
    <property type="match status" value="1"/>
</dbReference>
<dbReference type="PANTHER" id="PTHR42790:SF19">
    <property type="entry name" value="KYNURENINE_ALPHA-AMINOADIPATE AMINOTRANSFERASE, MITOCHONDRIAL"/>
    <property type="match status" value="1"/>
</dbReference>
<evidence type="ECO:0000256" key="4">
    <source>
        <dbReference type="ARBA" id="ARBA00022576"/>
    </source>
</evidence>
<name>A0A2N3YMA5_9MICO</name>
<dbReference type="FunFam" id="3.40.640.10:FF:000053">
    <property type="entry name" value="Aminotransferase, class I"/>
    <property type="match status" value="1"/>
</dbReference>
<reference evidence="8 9" key="1">
    <citation type="submission" date="2017-12" db="EMBL/GenBank/DDBJ databases">
        <title>Sequencing the genomes of 1000 Actinobacteria strains.</title>
        <authorList>
            <person name="Klenk H.-P."/>
        </authorList>
    </citation>
    <scope>NUCLEOTIDE SEQUENCE [LARGE SCALE GENOMIC DNA]</scope>
    <source>
        <strain evidence="8 9">DSM 12806</strain>
    </source>
</reference>
<comment type="cofactor">
    <cofactor evidence="1">
        <name>pyridoxal 5'-phosphate</name>
        <dbReference type="ChEBI" id="CHEBI:597326"/>
    </cofactor>
</comment>
<proteinExistence type="inferred from homology"/>
<comment type="caution">
    <text evidence="8">The sequence shown here is derived from an EMBL/GenBank/DDBJ whole genome shotgun (WGS) entry which is preliminary data.</text>
</comment>
<dbReference type="InterPro" id="IPR050859">
    <property type="entry name" value="Class-I_PLP-dep_aminotransf"/>
</dbReference>
<organism evidence="8 9">
    <name type="scientific">Phycicoccus duodecadis</name>
    <dbReference type="NCBI Taxonomy" id="173053"/>
    <lineage>
        <taxon>Bacteria</taxon>
        <taxon>Bacillati</taxon>
        <taxon>Actinomycetota</taxon>
        <taxon>Actinomycetes</taxon>
        <taxon>Micrococcales</taxon>
        <taxon>Intrasporangiaceae</taxon>
        <taxon>Phycicoccus</taxon>
    </lineage>
</organism>
<evidence type="ECO:0000313" key="9">
    <source>
        <dbReference type="Proteomes" id="UP000233781"/>
    </source>
</evidence>
<dbReference type="OrthoDB" id="199743at2"/>
<dbReference type="Gene3D" id="3.40.640.10">
    <property type="entry name" value="Type I PLP-dependent aspartate aminotransferase-like (Major domain)"/>
    <property type="match status" value="1"/>
</dbReference>
<dbReference type="PANTHER" id="PTHR42790">
    <property type="entry name" value="AMINOTRANSFERASE"/>
    <property type="match status" value="1"/>
</dbReference>
<keyword evidence="6" id="KW-0663">Pyridoxal phosphate</keyword>
<dbReference type="GO" id="GO:1901605">
    <property type="term" value="P:alpha-amino acid metabolic process"/>
    <property type="evidence" value="ECO:0007669"/>
    <property type="project" value="TreeGrafter"/>
</dbReference>
<dbReference type="RefSeq" id="WP_101396360.1">
    <property type="nucleotide sequence ID" value="NZ_PJNE01000001.1"/>
</dbReference>
<dbReference type="Proteomes" id="UP000233781">
    <property type="component" value="Unassembled WGS sequence"/>
</dbReference>
<dbReference type="Pfam" id="PF00155">
    <property type="entry name" value="Aminotran_1_2"/>
    <property type="match status" value="1"/>
</dbReference>
<keyword evidence="4" id="KW-0032">Aminotransferase</keyword>
<evidence type="ECO:0000256" key="5">
    <source>
        <dbReference type="ARBA" id="ARBA00022679"/>
    </source>
</evidence>
<protein>
    <submittedName>
        <fullName evidence="8">DNA-binding transcriptional MocR family regulator</fullName>
    </submittedName>
</protein>
<dbReference type="InterPro" id="IPR015421">
    <property type="entry name" value="PyrdxlP-dep_Trfase_major"/>
</dbReference>
<keyword evidence="8" id="KW-0238">DNA-binding</keyword>
<gene>
    <name evidence="8" type="ORF">ATL31_2844</name>
</gene>
<dbReference type="SUPFAM" id="SSF53383">
    <property type="entry name" value="PLP-dependent transferases"/>
    <property type="match status" value="1"/>
</dbReference>
<evidence type="ECO:0000256" key="1">
    <source>
        <dbReference type="ARBA" id="ARBA00001933"/>
    </source>
</evidence>
<evidence type="ECO:0000256" key="6">
    <source>
        <dbReference type="ARBA" id="ARBA00022898"/>
    </source>
</evidence>
<dbReference type="GO" id="GO:0030170">
    <property type="term" value="F:pyridoxal phosphate binding"/>
    <property type="evidence" value="ECO:0007669"/>
    <property type="project" value="InterPro"/>
</dbReference>
<evidence type="ECO:0000259" key="7">
    <source>
        <dbReference type="Pfam" id="PF00155"/>
    </source>
</evidence>
<feature type="domain" description="Aminotransferase class I/classII large" evidence="7">
    <location>
        <begin position="58"/>
        <end position="380"/>
    </location>
</feature>
<dbReference type="GO" id="GO:0003677">
    <property type="term" value="F:DNA binding"/>
    <property type="evidence" value="ECO:0007669"/>
    <property type="project" value="UniProtKB-KW"/>
</dbReference>
<dbReference type="AlphaFoldDB" id="A0A2N3YMA5"/>
<accession>A0A2N3YMA5</accession>
<sequence length="395" mass="42996">MTSFARRAERVQPSAIREFLALAGTPGITSFAGGYPDASLFPMDELRGIYDALLTAGDGSALQYTASEGLPALRALVAERLTADGMPCTADDVLITQGGQQGLDLVAKLFVDAGDVIVTERPTFLGALIAFNPCEPQYRSVPMDDGGMDVDALEEVLRTTERVKIVYTVPDFQNPTGRTMSLARRRRLVELAEEYDVVVLEDSPYRELRYEGERLPTIKSLDTTGRVIHLGSFSKILAPGLRLGWALAEPEVREKLALLKLAADTQNGTLNMRAAAAYLAQFDVEAHIAGMLPTYRHQRDLMLETMAQHFPAGITWTRAEGGLFTWVTFPEGLDLAAFQRDVLIPRAGVIVVPGAPFFSEAPEAHHARMSYSGVPDERMVAGVRAMGALLTEALA</sequence>
<dbReference type="InterPro" id="IPR004839">
    <property type="entry name" value="Aminotransferase_I/II_large"/>
</dbReference>
<dbReference type="CDD" id="cd00609">
    <property type="entry name" value="AAT_like"/>
    <property type="match status" value="1"/>
</dbReference>
<evidence type="ECO:0000313" key="8">
    <source>
        <dbReference type="EMBL" id="PKW27991.1"/>
    </source>
</evidence>
<dbReference type="InterPro" id="IPR015424">
    <property type="entry name" value="PyrdxlP-dep_Trfase"/>
</dbReference>
<evidence type="ECO:0000256" key="2">
    <source>
        <dbReference type="ARBA" id="ARBA00007441"/>
    </source>
</evidence>
<dbReference type="GO" id="GO:0008483">
    <property type="term" value="F:transaminase activity"/>
    <property type="evidence" value="ECO:0007669"/>
    <property type="project" value="UniProtKB-KW"/>
</dbReference>
<dbReference type="InterPro" id="IPR015422">
    <property type="entry name" value="PyrdxlP-dep_Trfase_small"/>
</dbReference>